<evidence type="ECO:0000256" key="1">
    <source>
        <dbReference type="SAM" id="MobiDB-lite"/>
    </source>
</evidence>
<feature type="region of interest" description="Disordered" evidence="1">
    <location>
        <begin position="85"/>
        <end position="104"/>
    </location>
</feature>
<evidence type="ECO:0008006" key="5">
    <source>
        <dbReference type="Google" id="ProtNLM"/>
    </source>
</evidence>
<dbReference type="RefSeq" id="WP_169603963.1">
    <property type="nucleotide sequence ID" value="NZ_CP046565.1"/>
</dbReference>
<name>A0A858Q9Y0_9GAMM</name>
<sequence>MRKPIEKLILVWVAVIGLAGPVCAEEPSASQKPQASGGMGGMGGMGSGMMGGGGMMSEEQMDQRVKMMQDHMLQMHEIMDKIQATTDPAEKEKLKQQQRDMIKQHMKAHHQMMMQMQHQGGMSHGGSAGAAAKP</sequence>
<feature type="chain" id="PRO_5032635896" description="Zinc resistance-associated protein" evidence="2">
    <location>
        <begin position="25"/>
        <end position="134"/>
    </location>
</feature>
<gene>
    <name evidence="3" type="ORF">GNH96_12345</name>
</gene>
<keyword evidence="2" id="KW-0732">Signal</keyword>
<dbReference type="KEGG" id="metu:GNH96_12345"/>
<evidence type="ECO:0000256" key="2">
    <source>
        <dbReference type="SAM" id="SignalP"/>
    </source>
</evidence>
<reference evidence="4" key="1">
    <citation type="submission" date="2019-12" db="EMBL/GenBank/DDBJ databases">
        <authorList>
            <person name="Awala S.I."/>
            <person name="Rhee S.K."/>
        </authorList>
    </citation>
    <scope>NUCLEOTIDE SEQUENCE [LARGE SCALE GENOMIC DNA]</scope>
    <source>
        <strain evidence="4">IM1</strain>
    </source>
</reference>
<accession>A0A858Q9Y0</accession>
<evidence type="ECO:0000313" key="4">
    <source>
        <dbReference type="Proteomes" id="UP000503004"/>
    </source>
</evidence>
<protein>
    <recommendedName>
        <fullName evidence="5">Zinc resistance-associated protein</fullName>
    </recommendedName>
</protein>
<dbReference type="Proteomes" id="UP000503004">
    <property type="component" value="Chromosome"/>
</dbReference>
<feature type="region of interest" description="Disordered" evidence="1">
    <location>
        <begin position="25"/>
        <end position="56"/>
    </location>
</feature>
<dbReference type="EMBL" id="CP046565">
    <property type="protein sequence ID" value="QJD30687.1"/>
    <property type="molecule type" value="Genomic_DNA"/>
</dbReference>
<keyword evidence="4" id="KW-1185">Reference proteome</keyword>
<evidence type="ECO:0000313" key="3">
    <source>
        <dbReference type="EMBL" id="QJD30687.1"/>
    </source>
</evidence>
<feature type="compositionally biased region" description="Gly residues" evidence="1">
    <location>
        <begin position="37"/>
        <end position="55"/>
    </location>
</feature>
<dbReference type="AlphaFoldDB" id="A0A858Q9Y0"/>
<feature type="compositionally biased region" description="Basic and acidic residues" evidence="1">
    <location>
        <begin position="88"/>
        <end position="103"/>
    </location>
</feature>
<organism evidence="3 4">
    <name type="scientific">Methylococcus geothermalis</name>
    <dbReference type="NCBI Taxonomy" id="2681310"/>
    <lineage>
        <taxon>Bacteria</taxon>
        <taxon>Pseudomonadati</taxon>
        <taxon>Pseudomonadota</taxon>
        <taxon>Gammaproteobacteria</taxon>
        <taxon>Methylococcales</taxon>
        <taxon>Methylococcaceae</taxon>
        <taxon>Methylococcus</taxon>
    </lineage>
</organism>
<proteinExistence type="predicted"/>
<feature type="signal peptide" evidence="2">
    <location>
        <begin position="1"/>
        <end position="24"/>
    </location>
</feature>